<dbReference type="PANTHER" id="PTHR42852:SF17">
    <property type="entry name" value="THIOREDOXIN-LIKE PROTEIN HI_1115"/>
    <property type="match status" value="1"/>
</dbReference>
<dbReference type="AlphaFoldDB" id="A0A140NN58"/>
<reference evidence="4" key="2">
    <citation type="submission" date="2012-04" db="EMBL/GenBank/DDBJ databases">
        <title>Complete genome sequence of Providencia stuartii clinical isolate MRSN 2154.</title>
        <authorList>
            <person name="Clifford R.J."/>
            <person name="Hang J."/>
            <person name="Riley M.C."/>
            <person name="Onmus-Leone F."/>
            <person name="Kuschner R.A."/>
            <person name="Lesho E.P."/>
            <person name="Waterman P.E."/>
        </authorList>
    </citation>
    <scope>NUCLEOTIDE SEQUENCE [LARGE SCALE GENOMIC DNA]</scope>
    <source>
        <strain evidence="4">MRSN 2154</strain>
    </source>
</reference>
<keyword evidence="1" id="KW-1133">Transmembrane helix</keyword>
<proteinExistence type="predicted"/>
<dbReference type="PANTHER" id="PTHR42852">
    <property type="entry name" value="THIOL:DISULFIDE INTERCHANGE PROTEIN DSBE"/>
    <property type="match status" value="1"/>
</dbReference>
<dbReference type="EMBL" id="CP003488">
    <property type="protein sequence ID" value="AFH94909.1"/>
    <property type="molecule type" value="Genomic_DNA"/>
</dbReference>
<dbReference type="HOGENOM" id="CLU_042529_10_1_6"/>
<dbReference type="GO" id="GO:0016209">
    <property type="term" value="F:antioxidant activity"/>
    <property type="evidence" value="ECO:0007669"/>
    <property type="project" value="InterPro"/>
</dbReference>
<feature type="transmembrane region" description="Helical" evidence="1">
    <location>
        <begin position="12"/>
        <end position="28"/>
    </location>
</feature>
<dbReference type="OrthoDB" id="9796554at2"/>
<evidence type="ECO:0000313" key="3">
    <source>
        <dbReference type="EMBL" id="AFH94909.1"/>
    </source>
</evidence>
<keyword evidence="1" id="KW-0472">Membrane</keyword>
<dbReference type="KEGG" id="psi:S70_15430"/>
<dbReference type="RefSeq" id="WP_004917645.1">
    <property type="nucleotide sequence ID" value="NC_017731.1"/>
</dbReference>
<feature type="domain" description="Thioredoxin" evidence="2">
    <location>
        <begin position="29"/>
        <end position="166"/>
    </location>
</feature>
<dbReference type="InterPro" id="IPR000866">
    <property type="entry name" value="AhpC/TSA"/>
</dbReference>
<dbReference type="GeneID" id="93520278"/>
<dbReference type="Proteomes" id="UP000005012">
    <property type="component" value="Chromosome"/>
</dbReference>
<gene>
    <name evidence="3" type="ordered locus">S70_15430</name>
</gene>
<dbReference type="PATRIC" id="fig|1157951.4.peg.3107"/>
<dbReference type="SUPFAM" id="SSF52833">
    <property type="entry name" value="Thioredoxin-like"/>
    <property type="match status" value="1"/>
</dbReference>
<reference evidence="3 4" key="1">
    <citation type="journal article" date="2012" name="J. Bacteriol.">
        <title>Complete Genome Sequence of Providencia stuartii Clinical Isolate MRSN 2154.</title>
        <authorList>
            <person name="Clifford R.J."/>
            <person name="Hang J."/>
            <person name="Riley M.C."/>
            <person name="Onmus-Leone F."/>
            <person name="Kuschner R.A."/>
            <person name="Lesho E.P."/>
            <person name="Waterman P.E."/>
        </authorList>
    </citation>
    <scope>NUCLEOTIDE SEQUENCE [LARGE SCALE GENOMIC DNA]</scope>
    <source>
        <strain evidence="3 4">MRSN 2154</strain>
    </source>
</reference>
<organism evidence="3 4">
    <name type="scientific">Providencia stuartii (strain MRSN 2154)</name>
    <dbReference type="NCBI Taxonomy" id="1157951"/>
    <lineage>
        <taxon>Bacteria</taxon>
        <taxon>Pseudomonadati</taxon>
        <taxon>Pseudomonadota</taxon>
        <taxon>Gammaproteobacteria</taxon>
        <taxon>Enterobacterales</taxon>
        <taxon>Morganellaceae</taxon>
        <taxon>Providencia</taxon>
    </lineage>
</organism>
<evidence type="ECO:0000259" key="2">
    <source>
        <dbReference type="PROSITE" id="PS51352"/>
    </source>
</evidence>
<sequence>MARLKKWSKEIIGLVVILFVVFTVMDFWRKPESLAPILLEPQLLATGETVSLAELSKEQPVLVYFWATWCGVCKITSPTVADLAKAGVPVVSVAIRSGNSERLLSGMEKKELNFPVINDTQGSLANQVGISATPTFMIIDNGKMVSFTSGYTSYWGIKTRMWMASF</sequence>
<accession>A0A140NN58</accession>
<dbReference type="CDD" id="cd03011">
    <property type="entry name" value="TlpA_like_ScsD_MtbDsbE"/>
    <property type="match status" value="1"/>
</dbReference>
<keyword evidence="1" id="KW-0812">Transmembrane</keyword>
<dbReference type="InterPro" id="IPR036249">
    <property type="entry name" value="Thioredoxin-like_sf"/>
</dbReference>
<evidence type="ECO:0000256" key="1">
    <source>
        <dbReference type="SAM" id="Phobius"/>
    </source>
</evidence>
<evidence type="ECO:0000313" key="4">
    <source>
        <dbReference type="Proteomes" id="UP000005012"/>
    </source>
</evidence>
<dbReference type="InterPro" id="IPR013766">
    <property type="entry name" value="Thioredoxin_domain"/>
</dbReference>
<dbReference type="PROSITE" id="PS51352">
    <property type="entry name" value="THIOREDOXIN_2"/>
    <property type="match status" value="1"/>
</dbReference>
<dbReference type="GO" id="GO:0016491">
    <property type="term" value="F:oxidoreductase activity"/>
    <property type="evidence" value="ECO:0007669"/>
    <property type="project" value="InterPro"/>
</dbReference>
<protein>
    <submittedName>
        <fullName evidence="3">Metal resistance protein</fullName>
    </submittedName>
</protein>
<dbReference type="InterPro" id="IPR050553">
    <property type="entry name" value="Thioredoxin_ResA/DsbE_sf"/>
</dbReference>
<name>A0A140NN58_PROSM</name>
<dbReference type="Gene3D" id="3.40.30.10">
    <property type="entry name" value="Glutaredoxin"/>
    <property type="match status" value="1"/>
</dbReference>
<dbReference type="Pfam" id="PF00578">
    <property type="entry name" value="AhpC-TSA"/>
    <property type="match status" value="1"/>
</dbReference>